<proteinExistence type="predicted"/>
<keyword evidence="2" id="KW-1185">Reference proteome</keyword>
<evidence type="ECO:0000313" key="2">
    <source>
        <dbReference type="Proteomes" id="UP000770661"/>
    </source>
</evidence>
<reference evidence="1" key="1">
    <citation type="submission" date="2020-07" db="EMBL/GenBank/DDBJ databases">
        <title>The High-quality genome of the commercially important snow crab, Chionoecetes opilio.</title>
        <authorList>
            <person name="Jeong J.-H."/>
            <person name="Ryu S."/>
        </authorList>
    </citation>
    <scope>NUCLEOTIDE SEQUENCE</scope>
    <source>
        <strain evidence="1">MADBK_172401_WGS</strain>
        <tissue evidence="1">Digestive gland</tissue>
    </source>
</reference>
<dbReference type="AlphaFoldDB" id="A0A8J5D2F7"/>
<evidence type="ECO:0000313" key="1">
    <source>
        <dbReference type="EMBL" id="KAG0729271.1"/>
    </source>
</evidence>
<accession>A0A8J5D2F7</accession>
<dbReference type="EMBL" id="JACEEZ010001393">
    <property type="protein sequence ID" value="KAG0729271.1"/>
    <property type="molecule type" value="Genomic_DNA"/>
</dbReference>
<dbReference type="Proteomes" id="UP000770661">
    <property type="component" value="Unassembled WGS sequence"/>
</dbReference>
<name>A0A8J5D2F7_CHIOP</name>
<organism evidence="1 2">
    <name type="scientific">Chionoecetes opilio</name>
    <name type="common">Atlantic snow crab</name>
    <name type="synonym">Cancer opilio</name>
    <dbReference type="NCBI Taxonomy" id="41210"/>
    <lineage>
        <taxon>Eukaryota</taxon>
        <taxon>Metazoa</taxon>
        <taxon>Ecdysozoa</taxon>
        <taxon>Arthropoda</taxon>
        <taxon>Crustacea</taxon>
        <taxon>Multicrustacea</taxon>
        <taxon>Malacostraca</taxon>
        <taxon>Eumalacostraca</taxon>
        <taxon>Eucarida</taxon>
        <taxon>Decapoda</taxon>
        <taxon>Pleocyemata</taxon>
        <taxon>Brachyura</taxon>
        <taxon>Eubrachyura</taxon>
        <taxon>Majoidea</taxon>
        <taxon>Majidae</taxon>
        <taxon>Chionoecetes</taxon>
    </lineage>
</organism>
<gene>
    <name evidence="1" type="ORF">GWK47_003540</name>
</gene>
<protein>
    <submittedName>
        <fullName evidence="1">Uncharacterized protein</fullName>
    </submittedName>
</protein>
<sequence length="168" mass="18624">MLIHKEAGTQECKVPSYKMPLESGLHTCLGTQQGILTSLSSLGKYHFLASSITADIWVALRPVARNFLFLPHQCHLLVLWAKRSPQALPGSTASQGVDYCDTTSSFLERGKSRFGKAWGAYTEVTDAFNFIEYRTSTWHKSPWIARSPDAGTFHSVIYGQDSLLVVGE</sequence>
<comment type="caution">
    <text evidence="1">The sequence shown here is derived from an EMBL/GenBank/DDBJ whole genome shotgun (WGS) entry which is preliminary data.</text>
</comment>